<dbReference type="Pfam" id="PF07510">
    <property type="entry name" value="GmrSD_C"/>
    <property type="match status" value="1"/>
</dbReference>
<dbReference type="EMBL" id="UFQR01000019">
    <property type="protein sequence ID" value="SSW96524.1"/>
    <property type="molecule type" value="Genomic_DNA"/>
</dbReference>
<name>A0A3B0MMH1_9GAMM</name>
<dbReference type="AlphaFoldDB" id="A0A3B0MMH1"/>
<proteinExistence type="predicted"/>
<dbReference type="PANTHER" id="PTHR35149">
    <property type="entry name" value="SLL5132 PROTEIN"/>
    <property type="match status" value="1"/>
</dbReference>
<feature type="domain" description="GmrSD restriction endonucleases C-terminal" evidence="1">
    <location>
        <begin position="5"/>
        <end position="93"/>
    </location>
</feature>
<dbReference type="InterPro" id="IPR011089">
    <property type="entry name" value="GmrSD_C"/>
</dbReference>
<organism evidence="2">
    <name type="scientific">Arsenophonus endosymbiont of Trialeurodes vaporariorum</name>
    <dbReference type="NCBI Taxonomy" id="235567"/>
    <lineage>
        <taxon>Bacteria</taxon>
        <taxon>Pseudomonadati</taxon>
        <taxon>Pseudomonadota</taxon>
        <taxon>Gammaproteobacteria</taxon>
        <taxon>Enterobacterales</taxon>
        <taxon>Morganellaceae</taxon>
        <taxon>Arsenophonus</taxon>
    </lineage>
</organism>
<protein>
    <recommendedName>
        <fullName evidence="1">GmrSD restriction endonucleases C-terminal domain-containing protein</fullName>
    </recommendedName>
</protein>
<dbReference type="PANTHER" id="PTHR35149:SF2">
    <property type="entry name" value="DUF262 DOMAIN-CONTAINING PROTEIN"/>
    <property type="match status" value="1"/>
</dbReference>
<sequence length="93" mass="11127">MSIYPSHDFFFTAFSEKQLRTTHSRNKKILRYILFEIEQHKSGNAFDFSNTKYSIEHILPENPEKGLNHFDNTTHERMVYRLGNMILMNTKDN</sequence>
<reference evidence="2" key="1">
    <citation type="submission" date="2018-04" db="EMBL/GenBank/DDBJ databases">
        <authorList>
            <person name="Go L.Y."/>
            <person name="Mitchell J.A."/>
        </authorList>
    </citation>
    <scope>NUCLEOTIDE SEQUENCE</scope>
    <source>
        <strain evidence="2">ARTV</strain>
    </source>
</reference>
<gene>
    <name evidence="2" type="ORF">ARTV_2982</name>
</gene>
<evidence type="ECO:0000313" key="2">
    <source>
        <dbReference type="EMBL" id="SSW96524.1"/>
    </source>
</evidence>
<evidence type="ECO:0000259" key="1">
    <source>
        <dbReference type="Pfam" id="PF07510"/>
    </source>
</evidence>
<accession>A0A3B0MMH1</accession>